<gene>
    <name evidence="3" type="ORF">NIES37_69060</name>
</gene>
<feature type="transmembrane region" description="Helical" evidence="1">
    <location>
        <begin position="793"/>
        <end position="813"/>
    </location>
</feature>
<dbReference type="KEGG" id="ttq:NIES37_69060"/>
<dbReference type="InterPro" id="IPR007890">
    <property type="entry name" value="CHASE2"/>
</dbReference>
<evidence type="ECO:0000259" key="2">
    <source>
        <dbReference type="SMART" id="SM01080"/>
    </source>
</evidence>
<evidence type="ECO:0000313" key="3">
    <source>
        <dbReference type="EMBL" id="BAZ02893.1"/>
    </source>
</evidence>
<organism evidence="3 4">
    <name type="scientific">Tolypothrix tenuis PCC 7101</name>
    <dbReference type="NCBI Taxonomy" id="231146"/>
    <lineage>
        <taxon>Bacteria</taxon>
        <taxon>Bacillati</taxon>
        <taxon>Cyanobacteriota</taxon>
        <taxon>Cyanophyceae</taxon>
        <taxon>Nostocales</taxon>
        <taxon>Tolypothrichaceae</taxon>
        <taxon>Tolypothrix</taxon>
    </lineage>
</organism>
<proteinExistence type="predicted"/>
<geneLocation type="plasmid" evidence="4">
    <name>Plasmid1 dna</name>
</geneLocation>
<keyword evidence="1" id="KW-0472">Membrane</keyword>
<dbReference type="AlphaFoldDB" id="A0A1Z4NAZ0"/>
<evidence type="ECO:0000256" key="1">
    <source>
        <dbReference type="SAM" id="Phobius"/>
    </source>
</evidence>
<dbReference type="RefSeq" id="WP_096584525.1">
    <property type="nucleotide sequence ID" value="NZ_CAWNJS010000002.1"/>
</dbReference>
<reference evidence="3 4" key="1">
    <citation type="submission" date="2017-06" db="EMBL/GenBank/DDBJ databases">
        <title>Genome sequencing of cyanobaciteial culture collection at National Institute for Environmental Studies (NIES).</title>
        <authorList>
            <person name="Hirose Y."/>
            <person name="Shimura Y."/>
            <person name="Fujisawa T."/>
            <person name="Nakamura Y."/>
            <person name="Kawachi M."/>
        </authorList>
    </citation>
    <scope>NUCLEOTIDE SEQUENCE [LARGE SCALE GENOMIC DNA]</scope>
    <source>
        <strain evidence="3 4">NIES-37</strain>
        <plasmid evidence="4">Plasmid1 dna</plasmid>
    </source>
</reference>
<accession>A0A1Z4NAZ0</accession>
<sequence length="844" mass="95886">MSNFYLKVQHIEKLCLFQLSWGKGQQLNVTIPYPQNLTILYQDWQRSYLNYYKNYKTQSVRGRIADSGVISTPPTDWQAKLVQAEAKFLLEFHKWLRCGELYEIRMALANVVGEKEKIETPAQSPQITNLFVTCNTIDLERFPWESWEIGTEFALSSGKIRIVRTPVNIHQGFAQKNTRLTRKVRVLAILGDETGLDFKAEKQAMRQFKNIIDVKFVGLQPETSIADLKTKIKDALTSESGWDILFFAGHSNENNITGGEISIAKNVTLSISEIAPLLSIAVERGLQFAIFNSCNGLNIANSLIDLGLSQVAVMREPVHNAVAGEFLLHFLQALAEFKDVHEALLLASQYLKTEKNLTYPSAYLIPSLFRHPEAPLFKVEPFGIKQRLKNIIPAQKEGIALTALLLISLQIPIQNHLLGRRLWVQSLYRQLTGKVAKQDIPPVLLVQIDDESIKKSKGKISNPRPMNREYIASLVNKLTDRSAKIIGIDFVLDRHQPQNDKILAQAIKTGVNKSPNPTWFIFAGEESDAGVWQTVIPEIASSNWSLDGEIEILFCDEIQRIPCYITLLPSSGNNSKPFPFAGILALSHQLQSSTNNLSKDNKNNLQIPQPKLDSQSNFWQQLNSHLNKNKQNIRENTILNSPRSRLQPITDYSTILSQMWLHPIIDFSIPPNQVYESVPAWKLLEQDSKNLPLANLQKQVVIIAAGGYDEAGMSMDKEDNFDVPPALDFWRLQQGNNSKIIPGGEVHAYMVHHFLTQRLVIPIPDVWILGIAVLMGKYLYFLLRKHSHYRWQWLILLSLLTVVYGIISLEIYISSRAIVIPWFLPSATVWTYFTSAFLRRKVYE</sequence>
<keyword evidence="1" id="KW-0812">Transmembrane</keyword>
<dbReference type="Proteomes" id="UP000218785">
    <property type="component" value="Plasmid plasmid1"/>
</dbReference>
<dbReference type="EMBL" id="AP018249">
    <property type="protein sequence ID" value="BAZ02893.1"/>
    <property type="molecule type" value="Genomic_DNA"/>
</dbReference>
<name>A0A1Z4NAZ0_9CYAN</name>
<keyword evidence="3" id="KW-0614">Plasmid</keyword>
<feature type="domain" description="CHASE2" evidence="2">
    <location>
        <begin position="424"/>
        <end position="783"/>
    </location>
</feature>
<keyword evidence="4" id="KW-1185">Reference proteome</keyword>
<feature type="transmembrane region" description="Helical" evidence="1">
    <location>
        <begin position="759"/>
        <end position="781"/>
    </location>
</feature>
<feature type="transmembrane region" description="Helical" evidence="1">
    <location>
        <begin position="819"/>
        <end position="838"/>
    </location>
</feature>
<keyword evidence="1" id="KW-1133">Transmembrane helix</keyword>
<dbReference type="InterPro" id="IPR024983">
    <property type="entry name" value="CHAT_dom"/>
</dbReference>
<dbReference type="Pfam" id="PF05226">
    <property type="entry name" value="CHASE2"/>
    <property type="match status" value="1"/>
</dbReference>
<evidence type="ECO:0000313" key="4">
    <source>
        <dbReference type="Proteomes" id="UP000218785"/>
    </source>
</evidence>
<protein>
    <submittedName>
        <fullName evidence="3">Putative Chase2 sensor protein</fullName>
    </submittedName>
</protein>
<dbReference type="Pfam" id="PF12770">
    <property type="entry name" value="CHAT"/>
    <property type="match status" value="1"/>
</dbReference>
<dbReference type="SMART" id="SM01080">
    <property type="entry name" value="CHASE2"/>
    <property type="match status" value="1"/>
</dbReference>